<dbReference type="SUPFAM" id="SSF50447">
    <property type="entry name" value="Translation proteins"/>
    <property type="match status" value="1"/>
</dbReference>
<evidence type="ECO:0000256" key="1">
    <source>
        <dbReference type="ARBA" id="ARBA00022490"/>
    </source>
</evidence>
<gene>
    <name evidence="5 7" type="primary">rimM</name>
    <name evidence="7" type="ORF">CQA58_07540</name>
</gene>
<comment type="subunit">
    <text evidence="5">Binds ribosomal protein uS19.</text>
</comment>
<keyword evidence="8" id="KW-1185">Reference proteome</keyword>
<dbReference type="PANTHER" id="PTHR33692:SF1">
    <property type="entry name" value="RIBOSOME MATURATION FACTOR RIMM"/>
    <property type="match status" value="1"/>
</dbReference>
<keyword evidence="3 5" id="KW-0698">rRNA processing</keyword>
<evidence type="ECO:0000256" key="2">
    <source>
        <dbReference type="ARBA" id="ARBA00022517"/>
    </source>
</evidence>
<keyword evidence="2 5" id="KW-0690">Ribosome biogenesis</keyword>
<dbReference type="Gene3D" id="2.40.30.60">
    <property type="entry name" value="RimM"/>
    <property type="match status" value="1"/>
</dbReference>
<dbReference type="GO" id="GO:0042274">
    <property type="term" value="P:ribosomal small subunit biogenesis"/>
    <property type="evidence" value="ECO:0007669"/>
    <property type="project" value="UniProtKB-UniRule"/>
</dbReference>
<dbReference type="Gene3D" id="2.30.30.240">
    <property type="entry name" value="PRC-barrel domain"/>
    <property type="match status" value="1"/>
</dbReference>
<dbReference type="GO" id="GO:0043022">
    <property type="term" value="F:ribosome binding"/>
    <property type="evidence" value="ECO:0007669"/>
    <property type="project" value="InterPro"/>
</dbReference>
<comment type="caution">
    <text evidence="7">The sequence shown here is derived from an EMBL/GenBank/DDBJ whole genome shotgun (WGS) entry which is preliminary data.</text>
</comment>
<name>A0A3D8IX20_9HELI</name>
<dbReference type="Pfam" id="PF01782">
    <property type="entry name" value="RimM"/>
    <property type="match status" value="1"/>
</dbReference>
<dbReference type="NCBIfam" id="TIGR02273">
    <property type="entry name" value="16S_RimM"/>
    <property type="match status" value="1"/>
</dbReference>
<dbReference type="InterPro" id="IPR009000">
    <property type="entry name" value="Transl_B-barrel_sf"/>
</dbReference>
<dbReference type="GO" id="GO:0006364">
    <property type="term" value="P:rRNA processing"/>
    <property type="evidence" value="ECO:0007669"/>
    <property type="project" value="UniProtKB-UniRule"/>
</dbReference>
<evidence type="ECO:0000313" key="8">
    <source>
        <dbReference type="Proteomes" id="UP000257045"/>
    </source>
</evidence>
<proteinExistence type="inferred from homology"/>
<accession>A0A3D8IX20</accession>
<protein>
    <recommendedName>
        <fullName evidence="5">Ribosome maturation factor RimM</fullName>
    </recommendedName>
</protein>
<dbReference type="GO" id="GO:0005840">
    <property type="term" value="C:ribosome"/>
    <property type="evidence" value="ECO:0007669"/>
    <property type="project" value="InterPro"/>
</dbReference>
<evidence type="ECO:0000256" key="3">
    <source>
        <dbReference type="ARBA" id="ARBA00022552"/>
    </source>
</evidence>
<organism evidence="7 8">
    <name type="scientific">Helicobacter brantae</name>
    <dbReference type="NCBI Taxonomy" id="375927"/>
    <lineage>
        <taxon>Bacteria</taxon>
        <taxon>Pseudomonadati</taxon>
        <taxon>Campylobacterota</taxon>
        <taxon>Epsilonproteobacteria</taxon>
        <taxon>Campylobacterales</taxon>
        <taxon>Helicobacteraceae</taxon>
        <taxon>Helicobacter</taxon>
    </lineage>
</organism>
<dbReference type="OrthoDB" id="9810331at2"/>
<dbReference type="SUPFAM" id="SSF50346">
    <property type="entry name" value="PRC-barrel domain"/>
    <property type="match status" value="1"/>
</dbReference>
<dbReference type="InterPro" id="IPR036976">
    <property type="entry name" value="RimM_N_sf"/>
</dbReference>
<evidence type="ECO:0000259" key="6">
    <source>
        <dbReference type="Pfam" id="PF01782"/>
    </source>
</evidence>
<dbReference type="RefSeq" id="WP_115570103.1">
    <property type="nucleotide sequence ID" value="NZ_NXLV01000019.1"/>
</dbReference>
<dbReference type="HAMAP" id="MF_00014">
    <property type="entry name" value="Ribosome_mat_RimM"/>
    <property type="match status" value="1"/>
</dbReference>
<comment type="subcellular location">
    <subcellularLocation>
        <location evidence="5">Cytoplasm</location>
    </subcellularLocation>
</comment>
<comment type="function">
    <text evidence="5">An accessory protein needed during the final step in the assembly of 30S ribosomal subunit, possibly for assembly of the head region. Essential for efficient processing of 16S rRNA. May be needed both before and after RbfA during the maturation of 16S rRNA. It has affinity for free ribosomal 30S subunits but not for 70S ribosomes.</text>
</comment>
<sequence length="177" mass="19928">MIQVAKIGKTSGVYGGLKLHLLSDFPQILSQDINFTAKSLGLKPQTLNLKIKSYQNGIVTFEGYESRESAGTLTNFILYASKEDTKKYCTLKEGEAFWFDVIGMEVVEGEEILGEVIEIERIGAIDYLIIASNLSLPSLPPKKPSKTFMLPYINRYILEMREGKIYTQDAKDIWFAS</sequence>
<dbReference type="InterPro" id="IPR011961">
    <property type="entry name" value="RimM"/>
</dbReference>
<comment type="domain">
    <text evidence="5">The PRC barrel domain binds ribosomal protein uS19.</text>
</comment>
<dbReference type="GO" id="GO:0005737">
    <property type="term" value="C:cytoplasm"/>
    <property type="evidence" value="ECO:0007669"/>
    <property type="project" value="UniProtKB-SubCell"/>
</dbReference>
<keyword evidence="4 5" id="KW-0143">Chaperone</keyword>
<evidence type="ECO:0000313" key="7">
    <source>
        <dbReference type="EMBL" id="RDU69121.1"/>
    </source>
</evidence>
<reference evidence="7 8" key="1">
    <citation type="submission" date="2018-04" db="EMBL/GenBank/DDBJ databases">
        <title>Novel Campyloabacter and Helicobacter Species and Strains.</title>
        <authorList>
            <person name="Mannion A.J."/>
            <person name="Shen Z."/>
            <person name="Fox J.G."/>
        </authorList>
    </citation>
    <scope>NUCLEOTIDE SEQUENCE [LARGE SCALE GENOMIC DNA]</scope>
    <source>
        <strain evidence="7 8">MIT 04-9366</strain>
    </source>
</reference>
<keyword evidence="1 5" id="KW-0963">Cytoplasm</keyword>
<evidence type="ECO:0000256" key="5">
    <source>
        <dbReference type="HAMAP-Rule" id="MF_00014"/>
    </source>
</evidence>
<dbReference type="EMBL" id="NXLV01000019">
    <property type="protein sequence ID" value="RDU69121.1"/>
    <property type="molecule type" value="Genomic_DNA"/>
</dbReference>
<dbReference type="InterPro" id="IPR002676">
    <property type="entry name" value="RimM_N"/>
</dbReference>
<dbReference type="PANTHER" id="PTHR33692">
    <property type="entry name" value="RIBOSOME MATURATION FACTOR RIMM"/>
    <property type="match status" value="1"/>
</dbReference>
<dbReference type="InterPro" id="IPR011033">
    <property type="entry name" value="PRC_barrel-like_sf"/>
</dbReference>
<dbReference type="AlphaFoldDB" id="A0A3D8IX20"/>
<dbReference type="Proteomes" id="UP000257045">
    <property type="component" value="Unassembled WGS sequence"/>
</dbReference>
<comment type="similarity">
    <text evidence="5">Belongs to the RimM family.</text>
</comment>
<evidence type="ECO:0000256" key="4">
    <source>
        <dbReference type="ARBA" id="ARBA00023186"/>
    </source>
</evidence>
<feature type="domain" description="RimM N-terminal" evidence="6">
    <location>
        <begin position="3"/>
        <end position="83"/>
    </location>
</feature>